<comment type="caution">
    <text evidence="2">The sequence shown here is derived from an EMBL/GenBank/DDBJ whole genome shotgun (WGS) entry which is preliminary data.</text>
</comment>
<dbReference type="AlphaFoldDB" id="A0A1W0WBA7"/>
<evidence type="ECO:0000313" key="3">
    <source>
        <dbReference type="Proteomes" id="UP000192578"/>
    </source>
</evidence>
<protein>
    <submittedName>
        <fullName evidence="2">Uncharacterized protein</fullName>
    </submittedName>
</protein>
<sequence>MPGTVCYRGNPVAPPLLCPPDGAVCHCTINSCVNSSVFRAVSARPTGPWDPEPMGLTGPWDPGPCIHEPRNPKTLEPWTHGTLGPCIQEPCNPGTLDQRDPVPRNPGILEPWTHGTLGPWNPGTLNARLFDQLARTIRVSQNGPDHRQGTIM</sequence>
<reference evidence="3" key="1">
    <citation type="submission" date="2017-01" db="EMBL/GenBank/DDBJ databases">
        <title>Comparative genomics of anhydrobiosis in the tardigrade Hypsibius dujardini.</title>
        <authorList>
            <person name="Yoshida Y."/>
            <person name="Koutsovoulos G."/>
            <person name="Laetsch D."/>
            <person name="Stevens L."/>
            <person name="Kumar S."/>
            <person name="Horikawa D."/>
            <person name="Ishino K."/>
            <person name="Komine S."/>
            <person name="Tomita M."/>
            <person name="Blaxter M."/>
            <person name="Arakawa K."/>
        </authorList>
    </citation>
    <scope>NUCLEOTIDE SEQUENCE [LARGE SCALE GENOMIC DNA]</scope>
    <source>
        <strain evidence="3">Z151</strain>
    </source>
</reference>
<evidence type="ECO:0000313" key="2">
    <source>
        <dbReference type="EMBL" id="OQV12494.1"/>
    </source>
</evidence>
<accession>A0A1W0WBA7</accession>
<dbReference type="EMBL" id="MTYJ01000143">
    <property type="protein sequence ID" value="OQV12494.1"/>
    <property type="molecule type" value="Genomic_DNA"/>
</dbReference>
<evidence type="ECO:0000256" key="1">
    <source>
        <dbReference type="SAM" id="MobiDB-lite"/>
    </source>
</evidence>
<dbReference type="Proteomes" id="UP000192578">
    <property type="component" value="Unassembled WGS sequence"/>
</dbReference>
<feature type="region of interest" description="Disordered" evidence="1">
    <location>
        <begin position="49"/>
        <end position="79"/>
    </location>
</feature>
<keyword evidence="3" id="KW-1185">Reference proteome</keyword>
<gene>
    <name evidence="2" type="ORF">BV898_13220</name>
</gene>
<name>A0A1W0WBA7_HYPEX</name>
<organism evidence="2 3">
    <name type="scientific">Hypsibius exemplaris</name>
    <name type="common">Freshwater tardigrade</name>
    <dbReference type="NCBI Taxonomy" id="2072580"/>
    <lineage>
        <taxon>Eukaryota</taxon>
        <taxon>Metazoa</taxon>
        <taxon>Ecdysozoa</taxon>
        <taxon>Tardigrada</taxon>
        <taxon>Eutardigrada</taxon>
        <taxon>Parachela</taxon>
        <taxon>Hypsibioidea</taxon>
        <taxon>Hypsibiidae</taxon>
        <taxon>Hypsibius</taxon>
    </lineage>
</organism>
<proteinExistence type="predicted"/>